<keyword evidence="4" id="KW-0479">Metal-binding</keyword>
<evidence type="ECO:0000256" key="7">
    <source>
        <dbReference type="ARBA" id="ARBA00023015"/>
    </source>
</evidence>
<reference evidence="11" key="1">
    <citation type="submission" date="2021-01" db="EMBL/GenBank/DDBJ databases">
        <title>Adiantum capillus-veneris genome.</title>
        <authorList>
            <person name="Fang Y."/>
            <person name="Liao Q."/>
        </authorList>
    </citation>
    <scope>NUCLEOTIDE SEQUENCE</scope>
    <source>
        <strain evidence="11">H3</strain>
        <tissue evidence="11">Leaf</tissue>
    </source>
</reference>
<evidence type="ECO:0000313" key="12">
    <source>
        <dbReference type="Proteomes" id="UP000886520"/>
    </source>
</evidence>
<dbReference type="Gene3D" id="3.30.40.10">
    <property type="entry name" value="Zinc/RING finger domain, C3HC4 (zinc finger)"/>
    <property type="match status" value="1"/>
</dbReference>
<accession>A0A9D4UFE7</accession>
<evidence type="ECO:0000256" key="8">
    <source>
        <dbReference type="ARBA" id="ARBA00023163"/>
    </source>
</evidence>
<evidence type="ECO:0000256" key="5">
    <source>
        <dbReference type="ARBA" id="ARBA00022771"/>
    </source>
</evidence>
<dbReference type="OrthoDB" id="5600418at2759"/>
<evidence type="ECO:0000313" key="11">
    <source>
        <dbReference type="EMBL" id="KAI5066483.1"/>
    </source>
</evidence>
<evidence type="ECO:0000256" key="3">
    <source>
        <dbReference type="ARBA" id="ARBA00022679"/>
    </source>
</evidence>
<keyword evidence="5 9" id="KW-0863">Zinc-finger</keyword>
<dbReference type="Pfam" id="PF13639">
    <property type="entry name" value="zf-RING_2"/>
    <property type="match status" value="1"/>
</dbReference>
<dbReference type="AlphaFoldDB" id="A0A9D4UFE7"/>
<dbReference type="GO" id="GO:0000209">
    <property type="term" value="P:protein polyubiquitination"/>
    <property type="evidence" value="ECO:0007669"/>
    <property type="project" value="TreeGrafter"/>
</dbReference>
<keyword evidence="3" id="KW-0808">Transferase</keyword>
<dbReference type="GO" id="GO:0061630">
    <property type="term" value="F:ubiquitin protein ligase activity"/>
    <property type="evidence" value="ECO:0007669"/>
    <property type="project" value="UniProtKB-EC"/>
</dbReference>
<dbReference type="SUPFAM" id="SSF57850">
    <property type="entry name" value="RING/U-box"/>
    <property type="match status" value="1"/>
</dbReference>
<protein>
    <recommendedName>
        <fullName evidence="2">RING-type E3 ubiquitin transferase</fullName>
        <ecNumber evidence="2">2.3.2.27</ecNumber>
    </recommendedName>
</protein>
<evidence type="ECO:0000259" key="10">
    <source>
        <dbReference type="PROSITE" id="PS50089"/>
    </source>
</evidence>
<dbReference type="PANTHER" id="PTHR46077">
    <property type="entry name" value="E3 UBIQUITIN-PROTEIN LIGASE TOPORS"/>
    <property type="match status" value="1"/>
</dbReference>
<comment type="caution">
    <text evidence="11">The sequence shown here is derived from an EMBL/GenBank/DDBJ whole genome shotgun (WGS) entry which is preliminary data.</text>
</comment>
<proteinExistence type="predicted"/>
<keyword evidence="6" id="KW-0862">Zinc</keyword>
<evidence type="ECO:0000256" key="6">
    <source>
        <dbReference type="ARBA" id="ARBA00022833"/>
    </source>
</evidence>
<sequence>MRHIWLAALGVWAQAPSERGMMSDAQQSTRATNLAERREETSKAASCTGRRERHCHRCCSDGDCNLQSDCHLVNGDRHRGHCDDNSGQYECHSHKIGNELHHRARVYCKSLDEPQHTCPICLSSIGQSELTVLCWCMHRFCLTCIEKWSIMQRFCPLCKQTFHGWYYNIKSPSVFDKRDLTIKSSSQTSTHVRAQRRRERFLILRPRLSKPSPWRRTLRTRDQLRRVAEGEGDEEAVKWRASIYKEKFRAVPFIVNSRVKVHQPPLNNPERRARIERRLEPWIRRELQAITGDLDHDLLTHLVLSMWLQFLSAKEEVCGEGSSGQPHKRLAQSGFRDVDALRQLEPFLQEKASSFWHELRRKSHEKKVSSVAKDLEKTTKCSMFALGC</sequence>
<gene>
    <name evidence="11" type="ORF">GOP47_0019107</name>
</gene>
<dbReference type="InterPro" id="IPR017907">
    <property type="entry name" value="Znf_RING_CS"/>
</dbReference>
<dbReference type="InterPro" id="IPR001841">
    <property type="entry name" value="Znf_RING"/>
</dbReference>
<feature type="domain" description="RING-type" evidence="10">
    <location>
        <begin position="118"/>
        <end position="159"/>
    </location>
</feature>
<dbReference type="GO" id="GO:0008270">
    <property type="term" value="F:zinc ion binding"/>
    <property type="evidence" value="ECO:0007669"/>
    <property type="project" value="UniProtKB-KW"/>
</dbReference>
<dbReference type="Proteomes" id="UP000886520">
    <property type="component" value="Chromosome 18"/>
</dbReference>
<dbReference type="InterPro" id="IPR013083">
    <property type="entry name" value="Znf_RING/FYVE/PHD"/>
</dbReference>
<evidence type="ECO:0000256" key="2">
    <source>
        <dbReference type="ARBA" id="ARBA00012483"/>
    </source>
</evidence>
<keyword evidence="8" id="KW-0804">Transcription</keyword>
<dbReference type="GO" id="GO:0006513">
    <property type="term" value="P:protein monoubiquitination"/>
    <property type="evidence" value="ECO:0007669"/>
    <property type="project" value="TreeGrafter"/>
</dbReference>
<dbReference type="EC" id="2.3.2.27" evidence="2"/>
<evidence type="ECO:0000256" key="9">
    <source>
        <dbReference type="PROSITE-ProRule" id="PRU00175"/>
    </source>
</evidence>
<dbReference type="PANTHER" id="PTHR46077:SF1">
    <property type="entry name" value="TOP1 BINDING ARGININE_SERINE RICH PROTEIN, E3 UBIQUITIN LIGASE"/>
    <property type="match status" value="1"/>
</dbReference>
<organism evidence="11 12">
    <name type="scientific">Adiantum capillus-veneris</name>
    <name type="common">Maidenhair fern</name>
    <dbReference type="NCBI Taxonomy" id="13818"/>
    <lineage>
        <taxon>Eukaryota</taxon>
        <taxon>Viridiplantae</taxon>
        <taxon>Streptophyta</taxon>
        <taxon>Embryophyta</taxon>
        <taxon>Tracheophyta</taxon>
        <taxon>Polypodiopsida</taxon>
        <taxon>Polypodiidae</taxon>
        <taxon>Polypodiales</taxon>
        <taxon>Pteridineae</taxon>
        <taxon>Pteridaceae</taxon>
        <taxon>Vittarioideae</taxon>
        <taxon>Adiantum</taxon>
    </lineage>
</organism>
<keyword evidence="7" id="KW-0805">Transcription regulation</keyword>
<dbReference type="EMBL" id="JABFUD020000018">
    <property type="protein sequence ID" value="KAI5066483.1"/>
    <property type="molecule type" value="Genomic_DNA"/>
</dbReference>
<keyword evidence="12" id="KW-1185">Reference proteome</keyword>
<comment type="catalytic activity">
    <reaction evidence="1">
        <text>S-ubiquitinyl-[E2 ubiquitin-conjugating enzyme]-L-cysteine + [acceptor protein]-L-lysine = [E2 ubiquitin-conjugating enzyme]-L-cysteine + N(6)-ubiquitinyl-[acceptor protein]-L-lysine.</text>
        <dbReference type="EC" id="2.3.2.27"/>
    </reaction>
</comment>
<evidence type="ECO:0000256" key="1">
    <source>
        <dbReference type="ARBA" id="ARBA00000900"/>
    </source>
</evidence>
<evidence type="ECO:0000256" key="4">
    <source>
        <dbReference type="ARBA" id="ARBA00022723"/>
    </source>
</evidence>
<dbReference type="SMART" id="SM00184">
    <property type="entry name" value="RING"/>
    <property type="match status" value="1"/>
</dbReference>
<dbReference type="PROSITE" id="PS00518">
    <property type="entry name" value="ZF_RING_1"/>
    <property type="match status" value="1"/>
</dbReference>
<name>A0A9D4UFE7_ADICA</name>
<dbReference type="PROSITE" id="PS50089">
    <property type="entry name" value="ZF_RING_2"/>
    <property type="match status" value="1"/>
</dbReference>